<dbReference type="InterPro" id="IPR036388">
    <property type="entry name" value="WH-like_DNA-bd_sf"/>
</dbReference>
<dbReference type="PRINTS" id="PR00364">
    <property type="entry name" value="DISEASERSIST"/>
</dbReference>
<dbReference type="SUPFAM" id="SSF48452">
    <property type="entry name" value="TPR-like"/>
    <property type="match status" value="1"/>
</dbReference>
<dbReference type="GO" id="GO:0006355">
    <property type="term" value="P:regulation of DNA-templated transcription"/>
    <property type="evidence" value="ECO:0007669"/>
    <property type="project" value="InterPro"/>
</dbReference>
<dbReference type="EMBL" id="PYAG01000005">
    <property type="protein sequence ID" value="RAO37308.1"/>
    <property type="molecule type" value="Genomic_DNA"/>
</dbReference>
<dbReference type="SUPFAM" id="SSF52540">
    <property type="entry name" value="P-loop containing nucleoside triphosphate hydrolases"/>
    <property type="match status" value="1"/>
</dbReference>
<dbReference type="GO" id="GO:0000160">
    <property type="term" value="P:phosphorelay signal transduction system"/>
    <property type="evidence" value="ECO:0007669"/>
    <property type="project" value="InterPro"/>
</dbReference>
<dbReference type="AlphaFoldDB" id="A0A328NXQ4"/>
<keyword evidence="2" id="KW-0805">Transcription regulation</keyword>
<sequence>MKIDIRLLGTVELRVDGQLVTMGAAKRRAVLAGLALEANRPVSLDRLSDMVWADSTPASAVANLRSHVAGLRRAVGDRIVAHPGGYELRLAGGELDVTEFLRLAGDARAGRDSADPVAVIGRLAAALAQWHGPAGEGLPRSTSLDNRWATLDEQRLQIFEELAEARLTVGEHAGLLAGLREHLAAHPLRERAWGQLMLALYRCGDTPAALSAYRAARDSLYDQLGIEPGSELATLHRAMLDRSPELIWVPPVVAEPVAVAQHRVPAVDGSWVAPRELPADLVAFVGRTRELADVVAAVTGPAPAVAVVCGPAGGGKSALAVRAAHTVAAAFPDGQVYVDLGYQTDVAGEEVVARVLRSLGVAAADVPRRPEERAGRLRSRLAGRRLLLVVDGVTHAAQVRPLVPAGPGPALVVVAQRQLRSLDGVRRIMTGALGDADGRALLGALAGPERLDADPAATRELLRLCTGLPLALRVAGARLAGRPALSMDRLVAQIGDGRRRLDWLAHGDLSMRDRLATGFAAVRSEDEVAGRLIELLGGVPDGQLLPDSAAARLGVTAERVWRALEELIDTHLVYLDEPAGYRLPALVREYAAELTALPPVPRQLINGWRVTPGDRNRPAFQGVLEHL</sequence>
<organism evidence="7 8">
    <name type="scientific">Micromonospora saelicesensis</name>
    <dbReference type="NCBI Taxonomy" id="285676"/>
    <lineage>
        <taxon>Bacteria</taxon>
        <taxon>Bacillati</taxon>
        <taxon>Actinomycetota</taxon>
        <taxon>Actinomycetes</taxon>
        <taxon>Micromonosporales</taxon>
        <taxon>Micromonosporaceae</taxon>
        <taxon>Micromonospora</taxon>
    </lineage>
</organism>
<reference evidence="7 8" key="1">
    <citation type="submission" date="2018-03" db="EMBL/GenBank/DDBJ databases">
        <title>Defining the species Micromonospora saelicesensis and Micromonospora noduli under the framework of genomics.</title>
        <authorList>
            <person name="Riesco R."/>
            <person name="Trujillo M.E."/>
        </authorList>
    </citation>
    <scope>NUCLEOTIDE SEQUENCE [LARGE SCALE GENOMIC DNA]</scope>
    <source>
        <strain evidence="7 8">PSN13</strain>
    </source>
</reference>
<comment type="caution">
    <text evidence="7">The sequence shown here is derived from an EMBL/GenBank/DDBJ whole genome shotgun (WGS) entry which is preliminary data.</text>
</comment>
<dbReference type="CDD" id="cd15831">
    <property type="entry name" value="BTAD"/>
    <property type="match status" value="1"/>
</dbReference>
<feature type="domain" description="Bacterial transcriptional activator" evidence="6">
    <location>
        <begin position="95"/>
        <end position="240"/>
    </location>
</feature>
<proteinExistence type="inferred from homology"/>
<dbReference type="Pfam" id="PF03704">
    <property type="entry name" value="BTAD"/>
    <property type="match status" value="1"/>
</dbReference>
<keyword evidence="4" id="KW-0804">Transcription</keyword>
<dbReference type="Gene3D" id="1.10.10.10">
    <property type="entry name" value="Winged helix-like DNA-binding domain superfamily/Winged helix DNA-binding domain"/>
    <property type="match status" value="1"/>
</dbReference>
<gene>
    <name evidence="7" type="ORF">PSN13_01289</name>
</gene>
<evidence type="ECO:0000259" key="6">
    <source>
        <dbReference type="SMART" id="SM01043"/>
    </source>
</evidence>
<dbReference type="PANTHER" id="PTHR35807:SF1">
    <property type="entry name" value="TRANSCRIPTIONAL REGULATOR REDD"/>
    <property type="match status" value="1"/>
</dbReference>
<comment type="similarity">
    <text evidence="1">Belongs to the AfsR/DnrI/RedD regulatory family.</text>
</comment>
<dbReference type="InterPro" id="IPR001867">
    <property type="entry name" value="OmpR/PhoB-type_DNA-bd"/>
</dbReference>
<dbReference type="InterPro" id="IPR005158">
    <property type="entry name" value="BTAD"/>
</dbReference>
<feature type="domain" description="OmpR/PhoB-type" evidence="5">
    <location>
        <begin position="17"/>
        <end position="88"/>
    </location>
</feature>
<name>A0A328NXQ4_9ACTN</name>
<dbReference type="GO" id="GO:0003677">
    <property type="term" value="F:DNA binding"/>
    <property type="evidence" value="ECO:0007669"/>
    <property type="project" value="UniProtKB-KW"/>
</dbReference>
<dbReference type="RefSeq" id="WP_112674508.1">
    <property type="nucleotide sequence ID" value="NZ_PYAG01000005.1"/>
</dbReference>
<dbReference type="InterPro" id="IPR011990">
    <property type="entry name" value="TPR-like_helical_dom_sf"/>
</dbReference>
<evidence type="ECO:0000256" key="1">
    <source>
        <dbReference type="ARBA" id="ARBA00005820"/>
    </source>
</evidence>
<evidence type="ECO:0000313" key="8">
    <source>
        <dbReference type="Proteomes" id="UP000249419"/>
    </source>
</evidence>
<dbReference type="InterPro" id="IPR016032">
    <property type="entry name" value="Sig_transdc_resp-reg_C-effctor"/>
</dbReference>
<keyword evidence="3" id="KW-0238">DNA-binding</keyword>
<dbReference type="SMART" id="SM01043">
    <property type="entry name" value="BTAD"/>
    <property type="match status" value="1"/>
</dbReference>
<dbReference type="GO" id="GO:0043531">
    <property type="term" value="F:ADP binding"/>
    <property type="evidence" value="ECO:0007669"/>
    <property type="project" value="InterPro"/>
</dbReference>
<dbReference type="SUPFAM" id="SSF46894">
    <property type="entry name" value="C-terminal effector domain of the bipartite response regulators"/>
    <property type="match status" value="1"/>
</dbReference>
<dbReference type="Gene3D" id="3.40.50.300">
    <property type="entry name" value="P-loop containing nucleotide triphosphate hydrolases"/>
    <property type="match status" value="1"/>
</dbReference>
<dbReference type="Proteomes" id="UP000249419">
    <property type="component" value="Unassembled WGS sequence"/>
</dbReference>
<evidence type="ECO:0000313" key="7">
    <source>
        <dbReference type="EMBL" id="RAO37308.1"/>
    </source>
</evidence>
<accession>A0A328NXQ4</accession>
<evidence type="ECO:0000256" key="2">
    <source>
        <dbReference type="ARBA" id="ARBA00023015"/>
    </source>
</evidence>
<dbReference type="Gene3D" id="1.25.40.10">
    <property type="entry name" value="Tetratricopeptide repeat domain"/>
    <property type="match status" value="1"/>
</dbReference>
<dbReference type="PANTHER" id="PTHR35807">
    <property type="entry name" value="TRANSCRIPTIONAL REGULATOR REDD-RELATED"/>
    <property type="match status" value="1"/>
</dbReference>
<evidence type="ECO:0000256" key="3">
    <source>
        <dbReference type="ARBA" id="ARBA00023125"/>
    </source>
</evidence>
<dbReference type="InterPro" id="IPR051677">
    <property type="entry name" value="AfsR-DnrI-RedD_regulator"/>
</dbReference>
<dbReference type="InterPro" id="IPR027417">
    <property type="entry name" value="P-loop_NTPase"/>
</dbReference>
<evidence type="ECO:0000256" key="4">
    <source>
        <dbReference type="ARBA" id="ARBA00023163"/>
    </source>
</evidence>
<protein>
    <submittedName>
        <fullName evidence="7">Transcriptional regulatory protein EmbR</fullName>
    </submittedName>
</protein>
<evidence type="ECO:0000259" key="5">
    <source>
        <dbReference type="SMART" id="SM00862"/>
    </source>
</evidence>
<dbReference type="SMART" id="SM00862">
    <property type="entry name" value="Trans_reg_C"/>
    <property type="match status" value="1"/>
</dbReference>